<comment type="pathway">
    <text evidence="8">Amino-acid biosynthesis; L-proline biosynthesis; L-glutamate 5-semialdehyde from L-glutamate: step 1/2.</text>
</comment>
<dbReference type="PANTHER" id="PTHR43654:SF1">
    <property type="entry name" value="ISOPENTENYL PHOSPHATE KINASE"/>
    <property type="match status" value="1"/>
</dbReference>
<keyword evidence="4 8" id="KW-0808">Transferase</keyword>
<dbReference type="InterPro" id="IPR011529">
    <property type="entry name" value="Glu_5kinase"/>
</dbReference>
<evidence type="ECO:0000259" key="9">
    <source>
        <dbReference type="SMART" id="SM00359"/>
    </source>
</evidence>
<dbReference type="PANTHER" id="PTHR43654">
    <property type="entry name" value="GLUTAMATE 5-KINASE"/>
    <property type="match status" value="1"/>
</dbReference>
<proteinExistence type="inferred from homology"/>
<keyword evidence="3 8" id="KW-0641">Proline biosynthesis</keyword>
<dbReference type="InterPro" id="IPR015947">
    <property type="entry name" value="PUA-like_sf"/>
</dbReference>
<feature type="binding site" evidence="8">
    <location>
        <position position="28"/>
    </location>
    <ligand>
        <name>ATP</name>
        <dbReference type="ChEBI" id="CHEBI:30616"/>
    </ligand>
</feature>
<comment type="caution">
    <text evidence="8">Lacks conserved residue(s) required for the propagation of feature annotation.</text>
</comment>
<dbReference type="Pfam" id="PF01472">
    <property type="entry name" value="PUA"/>
    <property type="match status" value="1"/>
</dbReference>
<dbReference type="InterPro" id="IPR002478">
    <property type="entry name" value="PUA"/>
</dbReference>
<keyword evidence="11" id="KW-1185">Reference proteome</keyword>
<dbReference type="AlphaFoldDB" id="A0A8I1GGP4"/>
<evidence type="ECO:0000256" key="1">
    <source>
        <dbReference type="ARBA" id="ARBA00022490"/>
    </source>
</evidence>
<dbReference type="SMART" id="SM00359">
    <property type="entry name" value="PUA"/>
    <property type="match status" value="1"/>
</dbReference>
<keyword evidence="7 8" id="KW-0067">ATP-binding</keyword>
<dbReference type="InterPro" id="IPR001057">
    <property type="entry name" value="Glu/AcGlu_kinase"/>
</dbReference>
<comment type="function">
    <text evidence="8">Catalyzes the transfer of a phosphate group to glutamate to form L-glutamate 5-phosphate.</text>
</comment>
<dbReference type="FunFam" id="3.40.1160.10:FF:000018">
    <property type="entry name" value="Glutamate 5-kinase"/>
    <property type="match status" value="1"/>
</dbReference>
<feature type="binding site" evidence="8">
    <location>
        <position position="156"/>
    </location>
    <ligand>
        <name>substrate</name>
    </ligand>
</feature>
<protein>
    <recommendedName>
        <fullName evidence="8">Glutamate 5-kinase</fullName>
        <ecNumber evidence="8">2.7.2.11</ecNumber>
    </recommendedName>
    <alternativeName>
        <fullName evidence="8">Gamma-glutamyl kinase</fullName>
        <shortName evidence="8">GK</shortName>
    </alternativeName>
</protein>
<dbReference type="Gene3D" id="3.40.1160.10">
    <property type="entry name" value="Acetylglutamate kinase-like"/>
    <property type="match status" value="1"/>
</dbReference>
<keyword evidence="2 8" id="KW-0028">Amino-acid biosynthesis</keyword>
<dbReference type="UniPathway" id="UPA00098">
    <property type="reaction ID" value="UER00359"/>
</dbReference>
<dbReference type="PROSITE" id="PS00902">
    <property type="entry name" value="GLUTAMATE_5_KINASE"/>
    <property type="match status" value="1"/>
</dbReference>
<comment type="subcellular location">
    <subcellularLocation>
        <location evidence="8">Cytoplasm</location>
    </subcellularLocation>
</comment>
<dbReference type="RefSeq" id="WP_052036864.1">
    <property type="nucleotide sequence ID" value="NZ_JAEMUK010000079.1"/>
</dbReference>
<dbReference type="PIRSF" id="PIRSF000729">
    <property type="entry name" value="GK"/>
    <property type="match status" value="1"/>
</dbReference>
<dbReference type="GO" id="GO:0005829">
    <property type="term" value="C:cytosol"/>
    <property type="evidence" value="ECO:0007669"/>
    <property type="project" value="TreeGrafter"/>
</dbReference>
<evidence type="ECO:0000256" key="4">
    <source>
        <dbReference type="ARBA" id="ARBA00022679"/>
    </source>
</evidence>
<comment type="catalytic activity">
    <reaction evidence="8">
        <text>L-glutamate + ATP = L-glutamyl 5-phosphate + ADP</text>
        <dbReference type="Rhea" id="RHEA:14877"/>
        <dbReference type="ChEBI" id="CHEBI:29985"/>
        <dbReference type="ChEBI" id="CHEBI:30616"/>
        <dbReference type="ChEBI" id="CHEBI:58274"/>
        <dbReference type="ChEBI" id="CHEBI:456216"/>
        <dbReference type="EC" id="2.7.2.11"/>
    </reaction>
</comment>
<dbReference type="Pfam" id="PF00696">
    <property type="entry name" value="AA_kinase"/>
    <property type="match status" value="1"/>
</dbReference>
<evidence type="ECO:0000256" key="6">
    <source>
        <dbReference type="ARBA" id="ARBA00022777"/>
    </source>
</evidence>
<dbReference type="InterPro" id="IPR036974">
    <property type="entry name" value="PUA_sf"/>
</dbReference>
<dbReference type="FunFam" id="2.30.130.10:FF:000007">
    <property type="entry name" value="Glutamate 5-kinase"/>
    <property type="match status" value="1"/>
</dbReference>
<evidence type="ECO:0000313" key="11">
    <source>
        <dbReference type="Proteomes" id="UP000623250"/>
    </source>
</evidence>
<dbReference type="GO" id="GO:0003723">
    <property type="term" value="F:RNA binding"/>
    <property type="evidence" value="ECO:0007669"/>
    <property type="project" value="InterPro"/>
</dbReference>
<organism evidence="10 11">
    <name type="scientific">Rhodomicrobium udaipurense</name>
    <dbReference type="NCBI Taxonomy" id="1202716"/>
    <lineage>
        <taxon>Bacteria</taxon>
        <taxon>Pseudomonadati</taxon>
        <taxon>Pseudomonadota</taxon>
        <taxon>Alphaproteobacteria</taxon>
        <taxon>Hyphomicrobiales</taxon>
        <taxon>Hyphomicrobiaceae</taxon>
        <taxon>Rhodomicrobium</taxon>
    </lineage>
</organism>
<evidence type="ECO:0000256" key="5">
    <source>
        <dbReference type="ARBA" id="ARBA00022741"/>
    </source>
</evidence>
<dbReference type="Gene3D" id="2.30.130.10">
    <property type="entry name" value="PUA domain"/>
    <property type="match status" value="1"/>
</dbReference>
<dbReference type="NCBIfam" id="TIGR01027">
    <property type="entry name" value="proB"/>
    <property type="match status" value="1"/>
</dbReference>
<dbReference type="SUPFAM" id="SSF53633">
    <property type="entry name" value="Carbamate kinase-like"/>
    <property type="match status" value="1"/>
</dbReference>
<dbReference type="SUPFAM" id="SSF88697">
    <property type="entry name" value="PUA domain-like"/>
    <property type="match status" value="1"/>
</dbReference>
<comment type="similarity">
    <text evidence="8">Belongs to the glutamate 5-kinase family.</text>
</comment>
<name>A0A8I1GGP4_9HYPH</name>
<reference evidence="10 11" key="1">
    <citation type="submission" date="2020-12" db="EMBL/GenBank/DDBJ databases">
        <title>Revised draft genomes of Rhodomicrobium vannielii ATCC 17100 and Rhodomicrobium udaipurense JA643.</title>
        <authorList>
            <person name="Conners E.M."/>
            <person name="Davenport E.J."/>
            <person name="Bose A."/>
        </authorList>
    </citation>
    <scope>NUCLEOTIDE SEQUENCE [LARGE SCALE GENOMIC DNA]</scope>
    <source>
        <strain evidence="10 11">JA643</strain>
    </source>
</reference>
<evidence type="ECO:0000256" key="3">
    <source>
        <dbReference type="ARBA" id="ARBA00022650"/>
    </source>
</evidence>
<evidence type="ECO:0000256" key="2">
    <source>
        <dbReference type="ARBA" id="ARBA00022605"/>
    </source>
</evidence>
<feature type="domain" description="PUA" evidence="9">
    <location>
        <begin position="295"/>
        <end position="377"/>
    </location>
</feature>
<dbReference type="CDD" id="cd04242">
    <property type="entry name" value="AAK_G5K_ProB"/>
    <property type="match status" value="1"/>
</dbReference>
<dbReference type="EC" id="2.7.2.11" evidence="8"/>
<dbReference type="EMBL" id="JAEMUK010000079">
    <property type="protein sequence ID" value="MBJ7544514.1"/>
    <property type="molecule type" value="Genomic_DNA"/>
</dbReference>
<evidence type="ECO:0000313" key="10">
    <source>
        <dbReference type="EMBL" id="MBJ7544514.1"/>
    </source>
</evidence>
<keyword evidence="1 8" id="KW-0963">Cytoplasm</keyword>
<dbReference type="InterPro" id="IPR019797">
    <property type="entry name" value="Glutamate_5-kinase_CS"/>
</dbReference>
<dbReference type="PRINTS" id="PR00474">
    <property type="entry name" value="GLU5KINASE"/>
</dbReference>
<dbReference type="PROSITE" id="PS50890">
    <property type="entry name" value="PUA"/>
    <property type="match status" value="1"/>
</dbReference>
<feature type="binding site" evidence="8">
    <location>
        <position position="168"/>
    </location>
    <ligand>
        <name>substrate</name>
    </ligand>
</feature>
<dbReference type="InterPro" id="IPR041739">
    <property type="entry name" value="G5K_ProB"/>
</dbReference>
<dbReference type="InterPro" id="IPR001048">
    <property type="entry name" value="Asp/Glu/Uridylate_kinase"/>
</dbReference>
<dbReference type="HAMAP" id="MF_00456">
    <property type="entry name" value="ProB"/>
    <property type="match status" value="1"/>
</dbReference>
<evidence type="ECO:0000256" key="7">
    <source>
        <dbReference type="ARBA" id="ARBA00022840"/>
    </source>
</evidence>
<dbReference type="Proteomes" id="UP000623250">
    <property type="component" value="Unassembled WGS sequence"/>
</dbReference>
<dbReference type="GO" id="GO:0055129">
    <property type="term" value="P:L-proline biosynthetic process"/>
    <property type="evidence" value="ECO:0007669"/>
    <property type="project" value="UniProtKB-UniRule"/>
</dbReference>
<keyword evidence="5 8" id="KW-0547">Nucleotide-binding</keyword>
<accession>A0A8I1GGP4</accession>
<dbReference type="InterPro" id="IPR036393">
    <property type="entry name" value="AceGlu_kinase-like_sf"/>
</dbReference>
<keyword evidence="6 8" id="KW-0418">Kinase</keyword>
<gene>
    <name evidence="8" type="primary">proB</name>
    <name evidence="10" type="ORF">JDN41_13240</name>
</gene>
<feature type="binding site" evidence="8">
    <location>
        <position position="69"/>
    </location>
    <ligand>
        <name>substrate</name>
    </ligand>
</feature>
<sequence length="389" mass="40938">MTLPGTQSARMALDARPEWRNQRRIAIKIGSALLTDSETGTLKKAWLEAIGDDVAELKAQGREVILVSSGAIALGRRALGLAPGALKLEEAQASAAVGQVTLAHAYQTVFRERGITTAQILVTPGDTEERRRYLNARSTIATLLKLGAVPVVNENDTVATAEIRYGDNDRLAARVATMMTADCLVLLSDIDGLYTAPPAKNTDAQHIEVVTQITPEIEAMAGDAGTELSRGGMVTKITAAKLAVSAGTHMVIASGKELHPLRALANGAPCTWFLASANPVAARKRWIAGTLEPKGVVLIDDGAARALRSGRSLLPAGVTGVSGAFERGEAVIIRDGHGCEIGRGLIAYSAEEAARIAGRSSHEIEATLGYAGRAALIHRDDLALLHDLD</sequence>
<dbReference type="GO" id="GO:0005524">
    <property type="term" value="F:ATP binding"/>
    <property type="evidence" value="ECO:0007669"/>
    <property type="project" value="UniProtKB-KW"/>
</dbReference>
<comment type="caution">
    <text evidence="10">The sequence shown here is derived from an EMBL/GenBank/DDBJ whole genome shotgun (WGS) entry which is preliminary data.</text>
</comment>
<evidence type="ECO:0000256" key="8">
    <source>
        <dbReference type="HAMAP-Rule" id="MF_00456"/>
    </source>
</evidence>
<dbReference type="InterPro" id="IPR005715">
    <property type="entry name" value="Glu_5kinase/COase_Synthase"/>
</dbReference>
<dbReference type="CDD" id="cd21157">
    <property type="entry name" value="PUA_G5K"/>
    <property type="match status" value="1"/>
</dbReference>
<feature type="binding site" evidence="8">
    <location>
        <begin position="188"/>
        <end position="189"/>
    </location>
    <ligand>
        <name>ATP</name>
        <dbReference type="ChEBI" id="CHEBI:30616"/>
    </ligand>
</feature>
<dbReference type="GO" id="GO:0004349">
    <property type="term" value="F:glutamate 5-kinase activity"/>
    <property type="evidence" value="ECO:0007669"/>
    <property type="project" value="UniProtKB-UniRule"/>
</dbReference>